<dbReference type="PANTHER" id="PTHR10366">
    <property type="entry name" value="NAD DEPENDENT EPIMERASE/DEHYDRATASE"/>
    <property type="match status" value="1"/>
</dbReference>
<protein>
    <submittedName>
        <fullName evidence="6">3Beta_HSD domain-containing protein</fullName>
    </submittedName>
</protein>
<keyword evidence="1 2" id="KW-0560">Oxidoreductase</keyword>
<keyword evidence="2" id="KW-0472">Membrane</keyword>
<dbReference type="WBParaSite" id="TCNE_0001663101-mRNA-1">
    <property type="protein sequence ID" value="TCNE_0001663101-mRNA-1"/>
    <property type="gene ID" value="TCNE_0001663101"/>
</dbReference>
<sequence length="382" mass="42618">MERQMRMCIIGGGGYFGQHIAKELQVNGGHHTVLLDINFYDVAVLKLDESKTTRIKGSLLDSEALDKALQGCDACFHIAAYGMTGGASLDKEKVYLVNVDGTSMVLEHCRRNSVRRLVYASSVGVVFTDLELYNADETTPYPHPSKYYSHYSASKAIAEQNVLATNCDELRTCALRYRGIYGPAEPRTVERTVGFCNRGLLMVTFEKSPGCLTQYSGVGNSAMAMRLAEVALRNGRACGKVYNIVDGGPPVGAFSFWFPLMQGMFLLYEVLVNCIHLLWTLGKPLPFIKLPYTLMIILAIIFEYLYIWLGIEPIFTRLEVNLTAITNTYSIESARKDLNYEPTHNHDLTSTVLHYKKTASSQCSKKHLTKSLTQNLGVSQLF</sequence>
<evidence type="ECO:0000313" key="4">
    <source>
        <dbReference type="EMBL" id="VDM47951.1"/>
    </source>
</evidence>
<evidence type="ECO:0000313" key="6">
    <source>
        <dbReference type="WBParaSite" id="TCNE_0001663101-mRNA-1"/>
    </source>
</evidence>
<dbReference type="AlphaFoldDB" id="A0A183V7B0"/>
<evidence type="ECO:0000256" key="1">
    <source>
        <dbReference type="ARBA" id="ARBA00023002"/>
    </source>
</evidence>
<proteinExistence type="inferred from homology"/>
<keyword evidence="2" id="KW-0812">Transmembrane</keyword>
<reference evidence="6" key="1">
    <citation type="submission" date="2016-06" db="UniProtKB">
        <authorList>
            <consortium name="WormBaseParasite"/>
        </authorList>
    </citation>
    <scope>IDENTIFICATION</scope>
</reference>
<accession>A0A183V7B0</accession>
<keyword evidence="5" id="KW-1185">Reference proteome</keyword>
<evidence type="ECO:0000313" key="5">
    <source>
        <dbReference type="Proteomes" id="UP000050794"/>
    </source>
</evidence>
<feature type="transmembrane region" description="Helical" evidence="2">
    <location>
        <begin position="265"/>
        <end position="282"/>
    </location>
</feature>
<dbReference type="InterPro" id="IPR036291">
    <property type="entry name" value="NAD(P)-bd_dom_sf"/>
</dbReference>
<organism evidence="5 6">
    <name type="scientific">Toxocara canis</name>
    <name type="common">Canine roundworm</name>
    <dbReference type="NCBI Taxonomy" id="6265"/>
    <lineage>
        <taxon>Eukaryota</taxon>
        <taxon>Metazoa</taxon>
        <taxon>Ecdysozoa</taxon>
        <taxon>Nematoda</taxon>
        <taxon>Chromadorea</taxon>
        <taxon>Rhabditida</taxon>
        <taxon>Spirurina</taxon>
        <taxon>Ascaridomorpha</taxon>
        <taxon>Ascaridoidea</taxon>
        <taxon>Toxocaridae</taxon>
        <taxon>Toxocara</taxon>
    </lineage>
</organism>
<dbReference type="Proteomes" id="UP000050794">
    <property type="component" value="Unassembled WGS sequence"/>
</dbReference>
<dbReference type="GO" id="GO:0006694">
    <property type="term" value="P:steroid biosynthetic process"/>
    <property type="evidence" value="ECO:0007669"/>
    <property type="project" value="InterPro"/>
</dbReference>
<keyword evidence="2" id="KW-1133">Transmembrane helix</keyword>
<comment type="similarity">
    <text evidence="2">Belongs to the 3-beta-HSD family.</text>
</comment>
<name>A0A183V7B0_TOXCA</name>
<dbReference type="EMBL" id="UYWY01023759">
    <property type="protein sequence ID" value="VDM47951.1"/>
    <property type="molecule type" value="Genomic_DNA"/>
</dbReference>
<dbReference type="InterPro" id="IPR002225">
    <property type="entry name" value="3Beta_OHSteriod_DH/Estase"/>
</dbReference>
<dbReference type="Pfam" id="PF01073">
    <property type="entry name" value="3Beta_HSD"/>
    <property type="match status" value="1"/>
</dbReference>
<gene>
    <name evidence="4" type="ORF">TCNE_LOCUS16630</name>
</gene>
<dbReference type="SUPFAM" id="SSF51735">
    <property type="entry name" value="NAD(P)-binding Rossmann-fold domains"/>
    <property type="match status" value="1"/>
</dbReference>
<dbReference type="GO" id="GO:0016616">
    <property type="term" value="F:oxidoreductase activity, acting on the CH-OH group of donors, NAD or NADP as acceptor"/>
    <property type="evidence" value="ECO:0007669"/>
    <property type="project" value="InterPro"/>
</dbReference>
<dbReference type="InterPro" id="IPR050425">
    <property type="entry name" value="NAD(P)_dehydrat-like"/>
</dbReference>
<reference evidence="4 5" key="2">
    <citation type="submission" date="2018-11" db="EMBL/GenBank/DDBJ databases">
        <authorList>
            <consortium name="Pathogen Informatics"/>
        </authorList>
    </citation>
    <scope>NUCLEOTIDE SEQUENCE [LARGE SCALE GENOMIC DNA]</scope>
</reference>
<dbReference type="PANTHER" id="PTHR10366:SF355">
    <property type="entry name" value="3-BETA HYDROXYSTEROID DEHYDROGENASE_ISOMERASE DOMAIN-CONTAINING PROTEIN"/>
    <property type="match status" value="1"/>
</dbReference>
<feature type="transmembrane region" description="Helical" evidence="2">
    <location>
        <begin position="288"/>
        <end position="309"/>
    </location>
</feature>
<evidence type="ECO:0000256" key="2">
    <source>
        <dbReference type="RuleBase" id="RU004475"/>
    </source>
</evidence>
<evidence type="ECO:0000259" key="3">
    <source>
        <dbReference type="Pfam" id="PF01073"/>
    </source>
</evidence>
<dbReference type="Gene3D" id="3.40.50.720">
    <property type="entry name" value="NAD(P)-binding Rossmann-like Domain"/>
    <property type="match status" value="1"/>
</dbReference>
<feature type="domain" description="3-beta hydroxysteroid dehydrogenase/isomerase" evidence="3">
    <location>
        <begin position="9"/>
        <end position="262"/>
    </location>
</feature>